<dbReference type="Gene3D" id="2.180.10.10">
    <property type="entry name" value="RHS repeat-associated core"/>
    <property type="match status" value="1"/>
</dbReference>
<keyword evidence="3" id="KW-1185">Reference proteome</keyword>
<evidence type="ECO:0008006" key="4">
    <source>
        <dbReference type="Google" id="ProtNLM"/>
    </source>
</evidence>
<evidence type="ECO:0000313" key="2">
    <source>
        <dbReference type="EMBL" id="QSQ27689.1"/>
    </source>
</evidence>
<feature type="chain" id="PRO_5045383902" description="RHS repeat protein" evidence="1">
    <location>
        <begin position="31"/>
        <end position="1351"/>
    </location>
</feature>
<dbReference type="Proteomes" id="UP000662747">
    <property type="component" value="Chromosome"/>
</dbReference>
<evidence type="ECO:0000256" key="1">
    <source>
        <dbReference type="SAM" id="SignalP"/>
    </source>
</evidence>
<dbReference type="EMBL" id="CP071090">
    <property type="protein sequence ID" value="QSQ27689.1"/>
    <property type="molecule type" value="Genomic_DNA"/>
</dbReference>
<keyword evidence="1" id="KW-0732">Signal</keyword>
<name>A0ABX7PB42_9BACT</name>
<proteinExistence type="predicted"/>
<organism evidence="2 3">
    <name type="scientific">Pyxidicoccus parkwayensis</name>
    <dbReference type="NCBI Taxonomy" id="2813578"/>
    <lineage>
        <taxon>Bacteria</taxon>
        <taxon>Pseudomonadati</taxon>
        <taxon>Myxococcota</taxon>
        <taxon>Myxococcia</taxon>
        <taxon>Myxococcales</taxon>
        <taxon>Cystobacterineae</taxon>
        <taxon>Myxococcaceae</taxon>
        <taxon>Pyxidicoccus</taxon>
    </lineage>
</organism>
<reference evidence="2 3" key="1">
    <citation type="submission" date="2021-02" db="EMBL/GenBank/DDBJ databases">
        <title>De Novo genome assembly of isolated myxobacteria.</title>
        <authorList>
            <person name="Stevens D.C."/>
        </authorList>
    </citation>
    <scope>NUCLEOTIDE SEQUENCE [LARGE SCALE GENOMIC DNA]</scope>
    <source>
        <strain evidence="3">SCPEA02</strain>
    </source>
</reference>
<sequence>MKRKPERWRSKCARALLLGGMALYTATASAEVLPEHPHVARGYGADRVYDGSGVESVNLFNGNLTLRLPLGLEYPVSGTLRYQFLLHYNSNIWSVTQATAQPAGQSVSDAALYSEALKTNAGLGWSLGFGELLAPGEARNRSPRWVYLSPDGAAHPFHSTPHADWTESDASDSVQYTRDSTYLRMQPDASGNRVVESPGGLRNVFTWAADVAAWRLTRIEDRSGNAVTVTYAAGKWTVADTQGRTHTVNLDASGNVTSVVLQAFGARTATYNFTYVTGAAIPLDCGTATLAPRQLTRVGLPDGSGFDFTYDDGAQGCFKAGRVRTMRVPTLATTRWDYAKVDFPAGSAPEKLRARVGVSSRTLLDAGGTAVGTFTLGAVMDAQKLTVSLTTPLGDITRRYFSVYTGADSGVLKAPDYGLPFTRTAADATGNRFLSAEYFDCDVNAQNCTKLRTEYTAWEQDARCAPRDAACQAQNRRSPGSRTLYHDDLDNAGAARFADVTYSAFDGLGHFRQRTLGGSFGAGDSRSESIDYNSTSGTYPPGYDVRGLPSGLTAAYSFPAAGAPWLLETYGSSTQTEGGVSVKGEFCFDAATGALTRKRSLKQGTSRGANDVLTVYAYIGGQLTGERYFGGDLQTLDTASTVCAMPLPASDSYNFRHEYQYGVRKASYALDVSGVAMAHRTLDRDLDLTGLVKSSRDSAGLQTDFDYDVLGRVTRSQPSASHGGALHEYVYTSATGHPWWYGASVTHYTRPNAGGTPLSTETTYQDGFGRVAMVIQTKPDGTPRYRGTTYDALGQVTSENIEWANDQWWYGDHLRQYQSYDPFGRARRIVEPDGTVATRSFLGIRTVSESRQRAWYWAPGSGITQQNWTVTKFMDRQGRVSMETDTRYPEYQWGVPQVTRVNTYAYQVLGKVASISRDGQLVKRFQYDGLGNVLLEASPVPGWAASVEETHTHSRHDARGNVGRTVNRRPTSHVSGWYQTSVDFTYDRAGRSRLVYDTANAGKVWKDYRYADTNAAGDWRKGKLVEALRYTYNVLQPRFTAGLGIVKDVYTYGGTGGAVSKKRTEIADATATRRIWEHSYVTDALGRWTRIDYPRCAGSCPTTTPVPPTYAVQYGYRGLELATVTVSNDKGTVPWVTDTQYHVSGLESSRTFGNGAVESLTQQTPGISRVGSVSVSGIYKYTTSGRTLTTWSSGAFVYDASGRLAQVGADPAVPQYGQTLQGTSASAYSAPCAPMEDPFDRVPGGYENGCYRADVTFLYDVNDEPVLTMNGTESHWALRDVSGRQLVDHVYDFWNWTSDPWLSTTYAVLDDSGAQVGREKRTPRSYESETVYLQKGGRVSTDASANWLEAQ</sequence>
<feature type="signal peptide" evidence="1">
    <location>
        <begin position="1"/>
        <end position="30"/>
    </location>
</feature>
<gene>
    <name evidence="2" type="ORF">JY651_23490</name>
</gene>
<protein>
    <recommendedName>
        <fullName evidence="4">RHS repeat protein</fullName>
    </recommendedName>
</protein>
<evidence type="ECO:0000313" key="3">
    <source>
        <dbReference type="Proteomes" id="UP000662747"/>
    </source>
</evidence>
<dbReference type="RefSeq" id="WP_206729208.1">
    <property type="nucleotide sequence ID" value="NZ_CP071090.1"/>
</dbReference>
<accession>A0ABX7PB42</accession>